<keyword evidence="2" id="KW-1185">Reference proteome</keyword>
<name>A0A7X4KKZ8_9BURK</name>
<sequence length="123" mass="13933">MSAQALECPKELPATSFQLANAPPGWRFFAELPLYLHAAEPMSGPPEQLGHLIEDSVKKNKDQWTYTYTLDGPFPNGKWLLCSYGAHSEMTLSKRISDETQMCKISYRKGSKAEQREINIHCE</sequence>
<comment type="caution">
    <text evidence="1">The sequence shown here is derived from an EMBL/GenBank/DDBJ whole genome shotgun (WGS) entry which is preliminary data.</text>
</comment>
<dbReference type="AlphaFoldDB" id="A0A7X4KKZ8"/>
<accession>A0A7X4KKZ8</accession>
<evidence type="ECO:0000313" key="2">
    <source>
        <dbReference type="Proteomes" id="UP000450676"/>
    </source>
</evidence>
<dbReference type="NCBIfam" id="NF042415">
    <property type="entry name" value="STY0301_fam"/>
    <property type="match status" value="1"/>
</dbReference>
<dbReference type="Proteomes" id="UP000450676">
    <property type="component" value="Unassembled WGS sequence"/>
</dbReference>
<dbReference type="EMBL" id="WWCU01000008">
    <property type="protein sequence ID" value="MYN07629.1"/>
    <property type="molecule type" value="Genomic_DNA"/>
</dbReference>
<gene>
    <name evidence="1" type="ORF">GTP77_09765</name>
</gene>
<evidence type="ECO:0000313" key="1">
    <source>
        <dbReference type="EMBL" id="MYN07629.1"/>
    </source>
</evidence>
<organism evidence="1 2">
    <name type="scientific">Pseudoduganella aquatica</name>
    <dbReference type="NCBI Taxonomy" id="2660641"/>
    <lineage>
        <taxon>Bacteria</taxon>
        <taxon>Pseudomonadati</taxon>
        <taxon>Pseudomonadota</taxon>
        <taxon>Betaproteobacteria</taxon>
        <taxon>Burkholderiales</taxon>
        <taxon>Oxalobacteraceae</taxon>
        <taxon>Telluria group</taxon>
        <taxon>Pseudoduganella</taxon>
    </lineage>
</organism>
<dbReference type="InterPro" id="IPR049973">
    <property type="entry name" value="STY0301-like"/>
</dbReference>
<protein>
    <submittedName>
        <fullName evidence="1">Uncharacterized protein</fullName>
    </submittedName>
</protein>
<reference evidence="1 2" key="1">
    <citation type="submission" date="2019-12" db="EMBL/GenBank/DDBJ databases">
        <title>Novel species isolated from a subtropical stream in China.</title>
        <authorList>
            <person name="Lu H."/>
        </authorList>
    </citation>
    <scope>NUCLEOTIDE SEQUENCE [LARGE SCALE GENOMIC DNA]</scope>
    <source>
        <strain evidence="1 2">FT127W</strain>
    </source>
</reference>
<proteinExistence type="predicted"/>